<dbReference type="SUPFAM" id="SSF52540">
    <property type="entry name" value="P-loop containing nucleoside triphosphate hydrolases"/>
    <property type="match status" value="1"/>
</dbReference>
<feature type="compositionally biased region" description="Polar residues" evidence="1">
    <location>
        <begin position="19"/>
        <end position="30"/>
    </location>
</feature>
<feature type="region of interest" description="Disordered" evidence="1">
    <location>
        <begin position="243"/>
        <end position="264"/>
    </location>
</feature>
<evidence type="ECO:0000256" key="1">
    <source>
        <dbReference type="SAM" id="MobiDB-lite"/>
    </source>
</evidence>
<feature type="transmembrane region" description="Helical" evidence="2">
    <location>
        <begin position="92"/>
        <end position="116"/>
    </location>
</feature>
<dbReference type="Gene3D" id="3.40.50.300">
    <property type="entry name" value="P-loop containing nucleotide triphosphate hydrolases"/>
    <property type="match status" value="1"/>
</dbReference>
<keyword evidence="4" id="KW-0067">ATP-binding</keyword>
<dbReference type="Pfam" id="PF00005">
    <property type="entry name" value="ABC_tran"/>
    <property type="match status" value="1"/>
</dbReference>
<keyword evidence="2" id="KW-1133">Transmembrane helix</keyword>
<dbReference type="AlphaFoldDB" id="A0A6I6N7H6"/>
<dbReference type="GO" id="GO:0016887">
    <property type="term" value="F:ATP hydrolysis activity"/>
    <property type="evidence" value="ECO:0007669"/>
    <property type="project" value="InterPro"/>
</dbReference>
<accession>A0A6I6N7H6</accession>
<dbReference type="InterPro" id="IPR039421">
    <property type="entry name" value="Type_1_exporter"/>
</dbReference>
<dbReference type="InterPro" id="IPR027417">
    <property type="entry name" value="P-loop_NTPase"/>
</dbReference>
<keyword evidence="2" id="KW-0472">Membrane</keyword>
<keyword evidence="2" id="KW-0812">Transmembrane</keyword>
<proteinExistence type="predicted"/>
<dbReference type="GO" id="GO:0034040">
    <property type="term" value="F:ATPase-coupled lipid transmembrane transporter activity"/>
    <property type="evidence" value="ECO:0007669"/>
    <property type="project" value="TreeGrafter"/>
</dbReference>
<feature type="region of interest" description="Disordered" evidence="1">
    <location>
        <begin position="278"/>
        <end position="349"/>
    </location>
</feature>
<feature type="domain" description="ABC transporter" evidence="3">
    <location>
        <begin position="204"/>
        <end position="237"/>
    </location>
</feature>
<reference evidence="4 5" key="1">
    <citation type="submission" date="2019-12" db="EMBL/GenBank/DDBJ databases">
        <title>Streptomyces sp. strain T44 isolated from rhizosphere soil of Broussonetia papyrifera.</title>
        <authorList>
            <person name="Mo P."/>
        </authorList>
    </citation>
    <scope>NUCLEOTIDE SEQUENCE [LARGE SCALE GENOMIC DNA]</scope>
    <source>
        <strain evidence="4 5">T44</strain>
    </source>
</reference>
<dbReference type="PANTHER" id="PTHR24221:SF654">
    <property type="entry name" value="ATP-BINDING CASSETTE SUB-FAMILY B MEMBER 6"/>
    <property type="match status" value="1"/>
</dbReference>
<dbReference type="InterPro" id="IPR003439">
    <property type="entry name" value="ABC_transporter-like_ATP-bd"/>
</dbReference>
<organism evidence="4 5">
    <name type="scientific">Streptomyces broussonetiae</name>
    <dbReference type="NCBI Taxonomy" id="2686304"/>
    <lineage>
        <taxon>Bacteria</taxon>
        <taxon>Bacillati</taxon>
        <taxon>Actinomycetota</taxon>
        <taxon>Actinomycetes</taxon>
        <taxon>Kitasatosporales</taxon>
        <taxon>Streptomycetaceae</taxon>
        <taxon>Streptomyces</taxon>
    </lineage>
</organism>
<gene>
    <name evidence="4" type="ORF">GQF42_43570</name>
</gene>
<dbReference type="GO" id="GO:0005524">
    <property type="term" value="F:ATP binding"/>
    <property type="evidence" value="ECO:0007669"/>
    <property type="project" value="UniProtKB-KW"/>
</dbReference>
<dbReference type="PANTHER" id="PTHR24221">
    <property type="entry name" value="ATP-BINDING CASSETTE SUB-FAMILY B"/>
    <property type="match status" value="1"/>
</dbReference>
<evidence type="ECO:0000313" key="5">
    <source>
        <dbReference type="Proteomes" id="UP000436138"/>
    </source>
</evidence>
<keyword evidence="5" id="KW-1185">Reference proteome</keyword>
<evidence type="ECO:0000256" key="2">
    <source>
        <dbReference type="SAM" id="Phobius"/>
    </source>
</evidence>
<sequence>MRERTVRHEVSVAGVGSQAVPTRQDSTTWQRRAPPGKDSIPLVERCCSDRALFVALEGREVTGPTVLTSWYRQITDRIKATHRAAAPRVLRVTLLAAAVSVLMLGATWAALGWLAATGRMDLAIAATAVIAVRTSTGALTSLVMAAARLFRTSLYLDDWQAFLHRAKALRAVRGTTPVPAGAPAKIRAENISYRYPGADLPAVDGVSLTLRRGELIALVGENRSGKTTLSALLTELRVANAAARRPGTASTSPKRTRTACGRGSGWCRRTTPAGPWTCAPTSTSASLVPRTTPCSCRRRRRPARTASSPRCRTALTPWWPARTGAAPTCPAGSGSASRSPGPSTGTPRC</sequence>
<evidence type="ECO:0000259" key="3">
    <source>
        <dbReference type="Pfam" id="PF00005"/>
    </source>
</evidence>
<feature type="compositionally biased region" description="Basic and acidic residues" evidence="1">
    <location>
        <begin position="1"/>
        <end position="10"/>
    </location>
</feature>
<feature type="compositionally biased region" description="Low complexity" evidence="1">
    <location>
        <begin position="330"/>
        <end position="349"/>
    </location>
</feature>
<protein>
    <submittedName>
        <fullName evidence="4">ATP-binding cassette domain-containing protein</fullName>
    </submittedName>
</protein>
<dbReference type="KEGG" id="sbro:GQF42_43570"/>
<dbReference type="EMBL" id="CP047020">
    <property type="protein sequence ID" value="QHA09168.1"/>
    <property type="molecule type" value="Genomic_DNA"/>
</dbReference>
<keyword evidence="4" id="KW-0547">Nucleotide-binding</keyword>
<name>A0A6I6N7H6_9ACTN</name>
<evidence type="ECO:0000313" key="4">
    <source>
        <dbReference type="EMBL" id="QHA09168.1"/>
    </source>
</evidence>
<feature type="transmembrane region" description="Helical" evidence="2">
    <location>
        <begin position="122"/>
        <end position="147"/>
    </location>
</feature>
<dbReference type="Proteomes" id="UP000436138">
    <property type="component" value="Chromosome"/>
</dbReference>
<feature type="region of interest" description="Disordered" evidence="1">
    <location>
        <begin position="1"/>
        <end position="36"/>
    </location>
</feature>